<evidence type="ECO:0000256" key="3">
    <source>
        <dbReference type="ARBA" id="ARBA00004514"/>
    </source>
</evidence>
<evidence type="ECO:0000256" key="6">
    <source>
        <dbReference type="ARBA" id="ARBA00022927"/>
    </source>
</evidence>
<evidence type="ECO:0000256" key="12">
    <source>
        <dbReference type="ARBA" id="ARBA00040816"/>
    </source>
</evidence>
<accession>A0A8C6AE19</accession>
<dbReference type="GO" id="GO:0003382">
    <property type="term" value="P:epithelial cell morphogenesis"/>
    <property type="evidence" value="ECO:0007669"/>
    <property type="project" value="Ensembl"/>
</dbReference>
<dbReference type="InterPro" id="IPR034744">
    <property type="entry name" value="RH2"/>
</dbReference>
<evidence type="ECO:0000256" key="13">
    <source>
        <dbReference type="ARBA" id="ARBA00042424"/>
    </source>
</evidence>
<dbReference type="Pfam" id="PF09744">
    <property type="entry name" value="RH1"/>
    <property type="match status" value="1"/>
</dbReference>
<evidence type="ECO:0000256" key="8">
    <source>
        <dbReference type="ARBA" id="ARBA00023069"/>
    </source>
</evidence>
<dbReference type="InterPro" id="IPR051241">
    <property type="entry name" value="DZIP_RILPL"/>
</dbReference>
<keyword evidence="5" id="KW-0963">Cytoplasm</keyword>
<dbReference type="GO" id="GO:0046983">
    <property type="term" value="F:protein dimerization activity"/>
    <property type="evidence" value="ECO:0007669"/>
    <property type="project" value="InterPro"/>
</dbReference>
<evidence type="ECO:0000313" key="20">
    <source>
        <dbReference type="Proteomes" id="UP000694407"/>
    </source>
</evidence>
<name>A0A8C6AE19_MARMA</name>
<dbReference type="Gene3D" id="6.10.230.10">
    <property type="match status" value="1"/>
</dbReference>
<comment type="similarity">
    <text evidence="11">Belongs to the RILPL family.</text>
</comment>
<dbReference type="GO" id="GO:0036064">
    <property type="term" value="C:ciliary basal body"/>
    <property type="evidence" value="ECO:0007669"/>
    <property type="project" value="Ensembl"/>
</dbReference>
<comment type="subunit">
    <text evidence="14">Interacts (when S-nitrosylated) with GAPDH. Interacts with RAB8A; interaction is dependent on the phosphorylation of 'Thr-72' of RAB8A. Interacts with RAB10 and RAB12; the interaction is dependent on the phosphorylation of 'Thr-73' of RAB10, and 'Ser-105' of RAB12.</text>
</comment>
<evidence type="ECO:0000259" key="18">
    <source>
        <dbReference type="PROSITE" id="PS51777"/>
    </source>
</evidence>
<dbReference type="GO" id="GO:0005654">
    <property type="term" value="C:nucleoplasm"/>
    <property type="evidence" value="ECO:0007669"/>
    <property type="project" value="Ensembl"/>
</dbReference>
<keyword evidence="20" id="KW-1185">Reference proteome</keyword>
<gene>
    <name evidence="19" type="primary">RILPL1</name>
</gene>
<dbReference type="OrthoDB" id="10069524at2759"/>
<evidence type="ECO:0000259" key="17">
    <source>
        <dbReference type="PROSITE" id="PS51776"/>
    </source>
</evidence>
<evidence type="ECO:0000256" key="4">
    <source>
        <dbReference type="ARBA" id="ARBA00022448"/>
    </source>
</evidence>
<dbReference type="Ensembl" id="ENSMMMT00000031780.1">
    <property type="protein sequence ID" value="ENSMMMP00000028102.1"/>
    <property type="gene ID" value="ENSMMMG00000024500.1"/>
</dbReference>
<dbReference type="Pfam" id="PF11461">
    <property type="entry name" value="RILP"/>
    <property type="match status" value="1"/>
</dbReference>
<dbReference type="GeneID" id="107156383"/>
<feature type="domain" description="RH2" evidence="18">
    <location>
        <begin position="291"/>
        <end position="356"/>
    </location>
</feature>
<dbReference type="CTD" id="353116"/>
<dbReference type="PANTHER" id="PTHR21502">
    <property type="entry name" value="ZINC FINGER PROTEIN DZIP1"/>
    <property type="match status" value="1"/>
</dbReference>
<evidence type="ECO:0000256" key="5">
    <source>
        <dbReference type="ARBA" id="ARBA00022490"/>
    </source>
</evidence>
<comment type="subcellular location">
    <subcellularLocation>
        <location evidence="2">Cell projection</location>
        <location evidence="2">Cilium</location>
    </subcellularLocation>
    <subcellularLocation>
        <location evidence="1">Cytoplasm</location>
        <location evidence="1">Cytoskeleton</location>
        <location evidence="1">Microtubule organizing center</location>
        <location evidence="1">Centrosome</location>
        <location evidence="1">Centriole</location>
    </subcellularLocation>
    <subcellularLocation>
        <location evidence="3">Cytoplasm</location>
        <location evidence="3">Cytosol</location>
    </subcellularLocation>
</comment>
<evidence type="ECO:0000256" key="11">
    <source>
        <dbReference type="ARBA" id="ARBA00038318"/>
    </source>
</evidence>
<keyword evidence="7 15" id="KW-0175">Coiled coil</keyword>
<evidence type="ECO:0000256" key="15">
    <source>
        <dbReference type="SAM" id="Coils"/>
    </source>
</evidence>
<dbReference type="InterPro" id="IPR021563">
    <property type="entry name" value="RILP_dimer"/>
</dbReference>
<dbReference type="PANTHER" id="PTHR21502:SF6">
    <property type="entry name" value="RILP-LIKE PROTEIN 1"/>
    <property type="match status" value="1"/>
</dbReference>
<feature type="coiled-coil region" evidence="15">
    <location>
        <begin position="77"/>
        <end position="253"/>
    </location>
</feature>
<keyword evidence="8" id="KW-0969">Cilium</keyword>
<keyword evidence="10" id="KW-0966">Cell projection</keyword>
<dbReference type="SUPFAM" id="SSF161256">
    <property type="entry name" value="RILP dimerisation region"/>
    <property type="match status" value="1"/>
</dbReference>
<evidence type="ECO:0000256" key="1">
    <source>
        <dbReference type="ARBA" id="ARBA00004114"/>
    </source>
</evidence>
<evidence type="ECO:0000256" key="14">
    <source>
        <dbReference type="ARBA" id="ARBA00065535"/>
    </source>
</evidence>
<evidence type="ECO:0000256" key="2">
    <source>
        <dbReference type="ARBA" id="ARBA00004138"/>
    </source>
</evidence>
<dbReference type="PROSITE" id="PS51776">
    <property type="entry name" value="RH1"/>
    <property type="match status" value="1"/>
</dbReference>
<dbReference type="GO" id="GO:0051959">
    <property type="term" value="F:dynein light intermediate chain binding"/>
    <property type="evidence" value="ECO:0007669"/>
    <property type="project" value="TreeGrafter"/>
</dbReference>
<dbReference type="Proteomes" id="UP000694407">
    <property type="component" value="Unplaced"/>
</dbReference>
<dbReference type="GO" id="GO:0005886">
    <property type="term" value="C:plasma membrane"/>
    <property type="evidence" value="ECO:0007669"/>
    <property type="project" value="Ensembl"/>
</dbReference>
<organism evidence="19 20">
    <name type="scientific">Marmota marmota marmota</name>
    <name type="common">Alpine marmot</name>
    <dbReference type="NCBI Taxonomy" id="9994"/>
    <lineage>
        <taxon>Eukaryota</taxon>
        <taxon>Metazoa</taxon>
        <taxon>Chordata</taxon>
        <taxon>Craniata</taxon>
        <taxon>Vertebrata</taxon>
        <taxon>Euteleostomi</taxon>
        <taxon>Mammalia</taxon>
        <taxon>Eutheria</taxon>
        <taxon>Euarchontoglires</taxon>
        <taxon>Glires</taxon>
        <taxon>Rodentia</taxon>
        <taxon>Sciuromorpha</taxon>
        <taxon>Sciuridae</taxon>
        <taxon>Xerinae</taxon>
        <taxon>Marmotini</taxon>
        <taxon>Marmota</taxon>
    </lineage>
</organism>
<keyword evidence="6" id="KW-0653">Protein transport</keyword>
<reference evidence="19" key="1">
    <citation type="submission" date="2025-08" db="UniProtKB">
        <authorList>
            <consortium name="Ensembl"/>
        </authorList>
    </citation>
    <scope>IDENTIFICATION</scope>
</reference>
<dbReference type="PROSITE" id="PS51777">
    <property type="entry name" value="RH2"/>
    <property type="match status" value="1"/>
</dbReference>
<dbReference type="GO" id="GO:0005829">
    <property type="term" value="C:cytosol"/>
    <property type="evidence" value="ECO:0007669"/>
    <property type="project" value="UniProtKB-SubCell"/>
</dbReference>
<dbReference type="GO" id="GO:0005814">
    <property type="term" value="C:centriole"/>
    <property type="evidence" value="ECO:0007669"/>
    <property type="project" value="UniProtKB-SubCell"/>
</dbReference>
<keyword evidence="9" id="KW-0206">Cytoskeleton</keyword>
<dbReference type="GeneTree" id="ENSGT00940000157897"/>
<evidence type="ECO:0000256" key="7">
    <source>
        <dbReference type="ARBA" id="ARBA00023054"/>
    </source>
</evidence>
<dbReference type="GO" id="GO:0005813">
    <property type="term" value="C:centrosome"/>
    <property type="evidence" value="ECO:0007669"/>
    <property type="project" value="Ensembl"/>
</dbReference>
<evidence type="ECO:0000256" key="9">
    <source>
        <dbReference type="ARBA" id="ARBA00023212"/>
    </source>
</evidence>
<dbReference type="GO" id="GO:1903445">
    <property type="term" value="P:protein transport from ciliary membrane to plasma membrane"/>
    <property type="evidence" value="ECO:0007669"/>
    <property type="project" value="Ensembl"/>
</dbReference>
<evidence type="ECO:0000256" key="16">
    <source>
        <dbReference type="SAM" id="MobiDB-lite"/>
    </source>
</evidence>
<dbReference type="InterPro" id="IPR034743">
    <property type="entry name" value="RH1"/>
</dbReference>
<dbReference type="RefSeq" id="XP_015357897.1">
    <property type="nucleotide sequence ID" value="XM_015502411.2"/>
</dbReference>
<dbReference type="FunFam" id="1.20.58.1770:FF:000002">
    <property type="entry name" value="RILP-like protein 1 isoform X1"/>
    <property type="match status" value="1"/>
</dbReference>
<evidence type="ECO:0000256" key="10">
    <source>
        <dbReference type="ARBA" id="ARBA00023273"/>
    </source>
</evidence>
<dbReference type="Gene3D" id="1.20.58.1770">
    <property type="match status" value="1"/>
</dbReference>
<sequence>MEEERGSPLAAESALEKNVAELTVMDVYDIASLVGHEFERVIDQHGCEAIARLMPKVVRVLEILEVLVSRHHVAPELDELRLELDRLRLERMDRIEKERKHQKELELVEDVWRGEAQDLLSQIAQLQEENKQLMTNLSHKDVSFSEEEFQKHEGMSERERQVMKKLKEVVDKQRDEIRAKDRELGLKNEDVEALQQQQTRLMKINHDLRHRVTVVEAQGKALIEQKVELEADLQTKEQEMGSLRAELGKLRERLQGEFSQNGEEEPETEPGGEECVSDTEKMAMDLKDPNRPRFTLQELRDVLHERNELKSKVFLLQEELAYYKSEEMEEENRIPPPPPIAHPRMSPQPESGIRRLFSFFSRDKKRLANTQRSMHIHESFGQWANTQRDDGYTEQGQEALQHL</sequence>
<keyword evidence="4" id="KW-0813">Transport</keyword>
<dbReference type="CDD" id="cd14445">
    <property type="entry name" value="RILP-like"/>
    <property type="match status" value="1"/>
</dbReference>
<proteinExistence type="inferred from homology"/>
<protein>
    <recommendedName>
        <fullName evidence="12">RILP-like protein 1</fullName>
    </recommendedName>
    <alternativeName>
        <fullName evidence="13">Rab-interacting lysosomal-like protein 1</fullName>
    </alternativeName>
</protein>
<feature type="region of interest" description="Disordered" evidence="16">
    <location>
        <begin position="327"/>
        <end position="347"/>
    </location>
</feature>
<dbReference type="GO" id="GO:0031267">
    <property type="term" value="F:small GTPase binding"/>
    <property type="evidence" value="ECO:0007669"/>
    <property type="project" value="TreeGrafter"/>
</dbReference>
<reference evidence="19" key="2">
    <citation type="submission" date="2025-09" db="UniProtKB">
        <authorList>
            <consortium name="Ensembl"/>
        </authorList>
    </citation>
    <scope>IDENTIFICATION</scope>
</reference>
<dbReference type="GO" id="GO:0060271">
    <property type="term" value="P:cilium assembly"/>
    <property type="evidence" value="ECO:0007669"/>
    <property type="project" value="TreeGrafter"/>
</dbReference>
<evidence type="ECO:0000313" key="19">
    <source>
        <dbReference type="Ensembl" id="ENSMMMP00000028102.1"/>
    </source>
</evidence>
<feature type="domain" description="RH1" evidence="17">
    <location>
        <begin position="10"/>
        <end position="97"/>
    </location>
</feature>
<dbReference type="AlphaFoldDB" id="A0A8C6AE19"/>